<organism evidence="2 4">
    <name type="scientific">Methylosinus sporium</name>
    <dbReference type="NCBI Taxonomy" id="428"/>
    <lineage>
        <taxon>Bacteria</taxon>
        <taxon>Pseudomonadati</taxon>
        <taxon>Pseudomonadota</taxon>
        <taxon>Alphaproteobacteria</taxon>
        <taxon>Hyphomicrobiales</taxon>
        <taxon>Methylocystaceae</taxon>
        <taxon>Methylosinus</taxon>
    </lineage>
</organism>
<evidence type="ECO:0000313" key="5">
    <source>
        <dbReference type="Proteomes" id="UP000316781"/>
    </source>
</evidence>
<dbReference type="EMBL" id="VJMF01000043">
    <property type="protein sequence ID" value="TRL33041.1"/>
    <property type="molecule type" value="Genomic_DNA"/>
</dbReference>
<dbReference type="Pfam" id="PF08904">
    <property type="entry name" value="EipB_like"/>
    <property type="match status" value="1"/>
</dbReference>
<feature type="signal peptide" evidence="1">
    <location>
        <begin position="1"/>
        <end position="23"/>
    </location>
</feature>
<comment type="caution">
    <text evidence="2">The sequence shown here is derived from an EMBL/GenBank/DDBJ whole genome shotgun (WGS) entry which is preliminary data.</text>
</comment>
<sequence length="287" mass="30778">MAPKTIIGATLACASFLALAAHAAQTDTTATIAAVAAQPQLAPHRAVYDLTLAQATGSKAPTSARGRIAFDFTGSSCEGWVQNFRQITELQPAEGPPRLSDMRSATFEAGDGKDFRFRIETKLDNVQAEDIDGKAKKKIGTPLSVDLARPKQSTVSLDGGALFPTEHLRHILAAAVAEERILEAKVFDGSGDGEKVFDTMSVIGKPSNGAVTEKAAQIKELEGLKRWPVSISYFEPGKRDEQPVYVLSFDLYENGISRALKLDYGDFALTGEMTELSLLPSAANCKM</sequence>
<accession>A0A2U1SQV7</accession>
<reference evidence="3 5" key="3">
    <citation type="submission" date="2019-07" db="EMBL/GenBank/DDBJ databases">
        <title>Ln-dependent methylotrophs.</title>
        <authorList>
            <person name="Tani A."/>
        </authorList>
    </citation>
    <scope>NUCLEOTIDE SEQUENCE [LARGE SCALE GENOMIC DNA]</scope>
    <source>
        <strain evidence="3 5">SM89A</strain>
    </source>
</reference>
<dbReference type="EMBL" id="PUIV01000013">
    <property type="protein sequence ID" value="PWB93992.1"/>
    <property type="molecule type" value="Genomic_DNA"/>
</dbReference>
<dbReference type="OrthoDB" id="9815514at2"/>
<gene>
    <name evidence="2" type="ORF">C5689_10405</name>
    <name evidence="3" type="ORF">FM996_11175</name>
</gene>
<dbReference type="Proteomes" id="UP000245137">
    <property type="component" value="Unassembled WGS sequence"/>
</dbReference>
<evidence type="ECO:0000313" key="3">
    <source>
        <dbReference type="EMBL" id="TRL33041.1"/>
    </source>
</evidence>
<reference evidence="2 4" key="1">
    <citation type="journal article" date="2018" name="Appl. Microbiol. Biotechnol.">
        <title>Co-cultivation of the strictly anaerobic methanogen Methanosarcina barkeri with aerobic methanotrophs in an oxygen-limited membrane bioreactor.</title>
        <authorList>
            <person name="In 't Zandt M.H."/>
            <person name="van den Bosch T.J.M."/>
            <person name="Rijkers R."/>
            <person name="van Kessel M.A.H.J."/>
            <person name="Jetten M.S.M."/>
            <person name="Welte C.U."/>
        </authorList>
    </citation>
    <scope>NUCLEOTIDE SEQUENCE [LARGE SCALE GENOMIC DNA]</scope>
    <source>
        <strain evidence="2 4">DSM 17706</strain>
    </source>
</reference>
<evidence type="ECO:0000313" key="4">
    <source>
        <dbReference type="Proteomes" id="UP000245137"/>
    </source>
</evidence>
<keyword evidence="4" id="KW-1185">Reference proteome</keyword>
<evidence type="ECO:0000313" key="2">
    <source>
        <dbReference type="EMBL" id="PWB93992.1"/>
    </source>
</evidence>
<evidence type="ECO:0000256" key="1">
    <source>
        <dbReference type="SAM" id="SignalP"/>
    </source>
</evidence>
<keyword evidence="1" id="KW-0732">Signal</keyword>
<dbReference type="InterPro" id="IPR015000">
    <property type="entry name" value="EipB-like"/>
</dbReference>
<dbReference type="Proteomes" id="UP000316781">
    <property type="component" value="Unassembled WGS sequence"/>
</dbReference>
<dbReference type="RefSeq" id="WP_108917213.1">
    <property type="nucleotide sequence ID" value="NZ_BGJY01000010.1"/>
</dbReference>
<dbReference type="AlphaFoldDB" id="A0A2U1SQV7"/>
<name>A0A2U1SQV7_METSR</name>
<reference evidence="2" key="2">
    <citation type="submission" date="2018-02" db="EMBL/GenBank/DDBJ databases">
        <authorList>
            <person name="Cohen D.B."/>
            <person name="Kent A.D."/>
        </authorList>
    </citation>
    <scope>NUCLEOTIDE SEQUENCE</scope>
    <source>
        <strain evidence="2">DSM 17706</strain>
    </source>
</reference>
<proteinExistence type="predicted"/>
<feature type="chain" id="PRO_5036323673" evidence="1">
    <location>
        <begin position="24"/>
        <end position="287"/>
    </location>
</feature>
<protein>
    <submittedName>
        <fullName evidence="2">DUF1849 domain-containing protein</fullName>
    </submittedName>
    <submittedName>
        <fullName evidence="3">DUF1849 family protein</fullName>
    </submittedName>
</protein>